<gene>
    <name evidence="5" type="primary">cmpk1</name>
    <name evidence="5" type="ORF">LOCC1_G006101</name>
</gene>
<evidence type="ECO:0000256" key="3">
    <source>
        <dbReference type="ARBA" id="ARBA00022777"/>
    </source>
</evidence>
<keyword evidence="3 4" id="KW-0418">Kinase</keyword>
<dbReference type="AlphaFoldDB" id="A0A8H8S320"/>
<evidence type="ECO:0000256" key="2">
    <source>
        <dbReference type="ARBA" id="ARBA00022741"/>
    </source>
</evidence>
<dbReference type="Pfam" id="PF00406">
    <property type="entry name" value="ADK"/>
    <property type="match status" value="1"/>
</dbReference>
<organism evidence="5 6">
    <name type="scientific">Lachnellula occidentalis</name>
    <dbReference type="NCBI Taxonomy" id="215460"/>
    <lineage>
        <taxon>Eukaryota</taxon>
        <taxon>Fungi</taxon>
        <taxon>Dikarya</taxon>
        <taxon>Ascomycota</taxon>
        <taxon>Pezizomycotina</taxon>
        <taxon>Leotiomycetes</taxon>
        <taxon>Helotiales</taxon>
        <taxon>Lachnaceae</taxon>
        <taxon>Lachnellula</taxon>
    </lineage>
</organism>
<dbReference type="CDD" id="cd01428">
    <property type="entry name" value="ADK"/>
    <property type="match status" value="1"/>
</dbReference>
<dbReference type="InterPro" id="IPR027417">
    <property type="entry name" value="P-loop_NTPase"/>
</dbReference>
<accession>A0A8H8S320</accession>
<comment type="caution">
    <text evidence="5">The sequence shown here is derived from an EMBL/GenBank/DDBJ whole genome shotgun (WGS) entry which is preliminary data.</text>
</comment>
<name>A0A8H8S320_9HELO</name>
<comment type="similarity">
    <text evidence="4">Belongs to the adenylate kinase family.</text>
</comment>
<evidence type="ECO:0000313" key="6">
    <source>
        <dbReference type="Proteomes" id="UP000443090"/>
    </source>
</evidence>
<dbReference type="PRINTS" id="PR00094">
    <property type="entry name" value="ADENYLTKNASE"/>
</dbReference>
<dbReference type="HAMAP" id="MF_00235">
    <property type="entry name" value="Adenylate_kinase_Adk"/>
    <property type="match status" value="1"/>
</dbReference>
<evidence type="ECO:0000313" key="5">
    <source>
        <dbReference type="EMBL" id="TVY47046.1"/>
    </source>
</evidence>
<keyword evidence="6" id="KW-1185">Reference proteome</keyword>
<dbReference type="Proteomes" id="UP000443090">
    <property type="component" value="Unassembled WGS sequence"/>
</dbReference>
<evidence type="ECO:0000256" key="1">
    <source>
        <dbReference type="ARBA" id="ARBA00022679"/>
    </source>
</evidence>
<protein>
    <submittedName>
        <fullName evidence="5">UMP-CMP kinase</fullName>
    </submittedName>
</protein>
<dbReference type="PROSITE" id="PS00113">
    <property type="entry name" value="ADENYLATE_KINASE"/>
    <property type="match status" value="1"/>
</dbReference>
<dbReference type="SUPFAM" id="SSF52540">
    <property type="entry name" value="P-loop containing nucleoside triphosphate hydrolases"/>
    <property type="match status" value="1"/>
</dbReference>
<dbReference type="Gene3D" id="3.40.50.300">
    <property type="entry name" value="P-loop containing nucleotide triphosphate hydrolases"/>
    <property type="match status" value="1"/>
</dbReference>
<dbReference type="GO" id="GO:0019205">
    <property type="term" value="F:nucleobase-containing compound kinase activity"/>
    <property type="evidence" value="ECO:0007669"/>
    <property type="project" value="InterPro"/>
</dbReference>
<dbReference type="PANTHER" id="PTHR23359">
    <property type="entry name" value="NUCLEOTIDE KINASE"/>
    <property type="match status" value="1"/>
</dbReference>
<dbReference type="OrthoDB" id="442176at2759"/>
<keyword evidence="2" id="KW-0547">Nucleotide-binding</keyword>
<proteinExistence type="inferred from homology"/>
<dbReference type="InterPro" id="IPR033690">
    <property type="entry name" value="Adenylat_kinase_CS"/>
</dbReference>
<keyword evidence="1 4" id="KW-0808">Transferase</keyword>
<dbReference type="GO" id="GO:0005524">
    <property type="term" value="F:ATP binding"/>
    <property type="evidence" value="ECO:0007669"/>
    <property type="project" value="InterPro"/>
</dbReference>
<evidence type="ECO:0000256" key="4">
    <source>
        <dbReference type="RuleBase" id="RU003330"/>
    </source>
</evidence>
<dbReference type="InterPro" id="IPR000850">
    <property type="entry name" value="Adenylat/UMP-CMP_kin"/>
</dbReference>
<reference evidence="5 6" key="1">
    <citation type="submission" date="2018-05" db="EMBL/GenBank/DDBJ databases">
        <title>Genome sequencing and assembly of the regulated plant pathogen Lachnellula willkommii and related sister species for the development of diagnostic species identification markers.</title>
        <authorList>
            <person name="Giroux E."/>
            <person name="Bilodeau G."/>
        </authorList>
    </citation>
    <scope>NUCLEOTIDE SEQUENCE [LARGE SCALE GENOMIC DNA]</scope>
    <source>
        <strain evidence="5 6">CBS 160.35</strain>
    </source>
</reference>
<dbReference type="EMBL" id="QGMI01000113">
    <property type="protein sequence ID" value="TVY47046.1"/>
    <property type="molecule type" value="Genomic_DNA"/>
</dbReference>
<dbReference type="GO" id="GO:0006139">
    <property type="term" value="P:nucleobase-containing compound metabolic process"/>
    <property type="evidence" value="ECO:0007669"/>
    <property type="project" value="InterPro"/>
</dbReference>
<sequence>MAAKPFIIFVLGPPASGKGTLCKRLAEDHNLYHLSAGDYLRYLINGPLADQPDIVDAVRSGGTRGLVRGDVIVSLLIEKIKEEMSKGTSVFLLDGFPRNLEQDKAFREAMSAEFKSDTPDLTISISCPKEVARARYLNRKRGDDSEDLFNERYSNYLERDTQVVELYRKGLIEVKADGSLSIDQSYLKMIETLSREPAWTNLISNKQK</sequence>